<dbReference type="InterPro" id="IPR036767">
    <property type="entry name" value="ApaG_sf"/>
</dbReference>
<dbReference type="Proteomes" id="UP000039865">
    <property type="component" value="Unassembled WGS sequence"/>
</dbReference>
<dbReference type="Pfam" id="PF04379">
    <property type="entry name" value="DUF525"/>
    <property type="match status" value="1"/>
</dbReference>
<protein>
    <recommendedName>
        <fullName evidence="1">ApaG domain-containing protein</fullName>
    </recommendedName>
</protein>
<sequence>MEKKYAKQDLFSQTFNKYLVTELVSFFDFQTAFPTLALLNQKWNYYFSDKGQDYVWKQLFTTEFLMLEYPDHKKLENETYREYFQRSFQRYKHFRQLISGIIDLTNAKRSKKQYGFLRDFRDRYAPEFFIQEIESITFQIECIYKNFNDQDPNQMIHDPDEEKEFFSNFKLWTIKIAQHNLQQVLLTPSAILNFRNIIESKCGILGFPFTHTNRYRQVTFIDNMNQFGRGCNAIYSVQGVDRTQAMYVFDSPETYLTLHYNVLKGDKLWCNEGEISVFRKDPKDFFGSVTVTNGIQVQAQAWLIHQFCKLDKDLFPDAPTYAFVYQHRITIDQITGRDRFKPCKLIVIIVNCNIIFQSRHWRFYNSQESVLSVGPGVQGKQPVFKTPDDFYIYQTCIERSDLTSFMEGYYLFRFLREGEEATDEEEDLRTLDQSLLFQVFVQPIQFRLFTGFEFVQNPNFQPHMIDQQ</sequence>
<reference evidence="2 3" key="1">
    <citation type="submission" date="2014-06" db="EMBL/GenBank/DDBJ databases">
        <authorList>
            <person name="Swart Estienne"/>
        </authorList>
    </citation>
    <scope>NUCLEOTIDE SEQUENCE [LARGE SCALE GENOMIC DNA]</scope>
    <source>
        <strain evidence="2 3">130c</strain>
    </source>
</reference>
<dbReference type="SUPFAM" id="SSF110069">
    <property type="entry name" value="ApaG-like"/>
    <property type="match status" value="1"/>
</dbReference>
<dbReference type="InParanoid" id="A0A078A363"/>
<dbReference type="EMBL" id="CCKQ01005474">
    <property type="protein sequence ID" value="CDW76718.1"/>
    <property type="molecule type" value="Genomic_DNA"/>
</dbReference>
<keyword evidence="3" id="KW-1185">Reference proteome</keyword>
<gene>
    <name evidence="2" type="primary">Contig13362.g14257</name>
    <name evidence="2" type="ORF">STYLEM_5679</name>
</gene>
<evidence type="ECO:0000313" key="2">
    <source>
        <dbReference type="EMBL" id="CDW76718.1"/>
    </source>
</evidence>
<dbReference type="InterPro" id="IPR007474">
    <property type="entry name" value="ApaG_domain"/>
</dbReference>
<dbReference type="AlphaFoldDB" id="A0A078A363"/>
<evidence type="ECO:0000313" key="3">
    <source>
        <dbReference type="Proteomes" id="UP000039865"/>
    </source>
</evidence>
<feature type="domain" description="ApaG" evidence="1">
    <location>
        <begin position="289"/>
        <end position="453"/>
    </location>
</feature>
<dbReference type="Gene3D" id="2.60.40.1470">
    <property type="entry name" value="ApaG domain"/>
    <property type="match status" value="1"/>
</dbReference>
<evidence type="ECO:0000259" key="1">
    <source>
        <dbReference type="PROSITE" id="PS51087"/>
    </source>
</evidence>
<dbReference type="PROSITE" id="PS51087">
    <property type="entry name" value="APAG"/>
    <property type="match status" value="1"/>
</dbReference>
<proteinExistence type="predicted"/>
<accession>A0A078A363</accession>
<organism evidence="2 3">
    <name type="scientific">Stylonychia lemnae</name>
    <name type="common">Ciliate</name>
    <dbReference type="NCBI Taxonomy" id="5949"/>
    <lineage>
        <taxon>Eukaryota</taxon>
        <taxon>Sar</taxon>
        <taxon>Alveolata</taxon>
        <taxon>Ciliophora</taxon>
        <taxon>Intramacronucleata</taxon>
        <taxon>Spirotrichea</taxon>
        <taxon>Stichotrichia</taxon>
        <taxon>Sporadotrichida</taxon>
        <taxon>Oxytrichidae</taxon>
        <taxon>Stylonychinae</taxon>
        <taxon>Stylonychia</taxon>
    </lineage>
</organism>
<name>A0A078A363_STYLE</name>